<accession>A0AA91SQ41</accession>
<dbReference type="AlphaFoldDB" id="A0AA91SQ41"/>
<proteinExistence type="predicted"/>
<evidence type="ECO:0000313" key="4">
    <source>
        <dbReference type="EMBL" id="OSC25737.1"/>
    </source>
</evidence>
<reference evidence="4 5" key="1">
    <citation type="submission" date="2017-04" db="EMBL/GenBank/DDBJ databases">
        <title>The new phylogeny of genus Mycobacterium.</title>
        <authorList>
            <person name="Tortoli E."/>
            <person name="Trovato A."/>
            <person name="Cirillo D.M."/>
        </authorList>
    </citation>
    <scope>NUCLEOTIDE SEQUENCE [LARGE SCALE GENOMIC DNA]</scope>
    <source>
        <strain evidence="4 5">KCTC 19819</strain>
    </source>
</reference>
<dbReference type="PANTHER" id="PTHR37042:SF4">
    <property type="entry name" value="OUTER MEMBRANE PROTEIN RV1973"/>
    <property type="match status" value="1"/>
</dbReference>
<keyword evidence="3" id="KW-1133">Transmembrane helix</keyword>
<evidence type="ECO:0000313" key="5">
    <source>
        <dbReference type="Proteomes" id="UP000193577"/>
    </source>
</evidence>
<organism evidence="4 5">
    <name type="scientific">Mycolicibacillus koreensis</name>
    <dbReference type="NCBI Taxonomy" id="1069220"/>
    <lineage>
        <taxon>Bacteria</taxon>
        <taxon>Bacillati</taxon>
        <taxon>Actinomycetota</taxon>
        <taxon>Actinomycetes</taxon>
        <taxon>Mycobacteriales</taxon>
        <taxon>Mycobacteriaceae</taxon>
        <taxon>Mycolicibacillus</taxon>
    </lineage>
</organism>
<dbReference type="Proteomes" id="UP000193577">
    <property type="component" value="Unassembled WGS sequence"/>
</dbReference>
<keyword evidence="5" id="KW-1185">Reference proteome</keyword>
<dbReference type="PANTHER" id="PTHR37042">
    <property type="entry name" value="OUTER MEMBRANE PROTEIN RV1973"/>
    <property type="match status" value="1"/>
</dbReference>
<evidence type="ECO:0000256" key="2">
    <source>
        <dbReference type="ARBA" id="ARBA00023136"/>
    </source>
</evidence>
<evidence type="ECO:0008006" key="6">
    <source>
        <dbReference type="Google" id="ProtNLM"/>
    </source>
</evidence>
<keyword evidence="2 3" id="KW-0472">Membrane</keyword>
<dbReference type="GO" id="GO:0016020">
    <property type="term" value="C:membrane"/>
    <property type="evidence" value="ECO:0007669"/>
    <property type="project" value="UniProtKB-SubCell"/>
</dbReference>
<comment type="caution">
    <text evidence="4">The sequence shown here is derived from an EMBL/GenBank/DDBJ whole genome shotgun (WGS) entry which is preliminary data.</text>
</comment>
<keyword evidence="3" id="KW-0812">Transmembrane</keyword>
<feature type="transmembrane region" description="Helical" evidence="3">
    <location>
        <begin position="96"/>
        <end position="116"/>
    </location>
</feature>
<sequence>MGSDVAAARQLIGPYPHRLRGTEGSMRLATGPELIQERDVKEVVEAEDSIEAEETEDVATVEPKKADDVEAVESDADPAGAAVVQTRRPLSVPQRVMLVVLAVIVALSGLAGWWGWHAYQVHQAQVQRSQFLQVARQGALNLTTIDWQHADTDVERILDSATGPFYDDFAERSQSFIDIVRQAQATTTGTIAEAGLESETPDGAQVLVAVNVETVNAAAPEQTPRAWRMRLTVQKVDDQVKVSNVEFVA</sequence>
<dbReference type="EMBL" id="NCXO01000067">
    <property type="protein sequence ID" value="OSC25737.1"/>
    <property type="molecule type" value="Genomic_DNA"/>
</dbReference>
<comment type="subcellular location">
    <subcellularLocation>
        <location evidence="1">Membrane</location>
    </subcellularLocation>
</comment>
<protein>
    <recommendedName>
        <fullName evidence="6">Mce associated membrane protein</fullName>
    </recommendedName>
</protein>
<gene>
    <name evidence="4" type="ORF">B8W67_18840</name>
</gene>
<evidence type="ECO:0000256" key="3">
    <source>
        <dbReference type="SAM" id="Phobius"/>
    </source>
</evidence>
<evidence type="ECO:0000256" key="1">
    <source>
        <dbReference type="ARBA" id="ARBA00004370"/>
    </source>
</evidence>
<name>A0AA91SQ41_9MYCO</name>